<dbReference type="Pfam" id="PF01966">
    <property type="entry name" value="HD"/>
    <property type="match status" value="1"/>
</dbReference>
<feature type="non-terminal residue" evidence="2">
    <location>
        <position position="127"/>
    </location>
</feature>
<evidence type="ECO:0000313" key="2">
    <source>
        <dbReference type="EMBL" id="TMJ09971.1"/>
    </source>
</evidence>
<sequence>MTREEAWTVLTQHTSNPNLLKHMLAVEAVMRAYARRFGEDEETWGVVGLLHDLDYEKHPSQEAGHPFVGVEWLRARGLDERLCRAILSHADYSGVPRETLMEKSLFAADELAGFVIAVALVKPTKTV</sequence>
<reference evidence="2 3" key="1">
    <citation type="journal article" date="2019" name="Nat. Microbiol.">
        <title>Mediterranean grassland soil C-N compound turnover is dependent on rainfall and depth, and is mediated by genomically divergent microorganisms.</title>
        <authorList>
            <person name="Diamond S."/>
            <person name="Andeer P.F."/>
            <person name="Li Z."/>
            <person name="Crits-Christoph A."/>
            <person name="Burstein D."/>
            <person name="Anantharaman K."/>
            <person name="Lane K.R."/>
            <person name="Thomas B.C."/>
            <person name="Pan C."/>
            <person name="Northen T.R."/>
            <person name="Banfield J.F."/>
        </authorList>
    </citation>
    <scope>NUCLEOTIDE SEQUENCE [LARGE SCALE GENOMIC DNA]</scope>
    <source>
        <strain evidence="2">NP_5</strain>
    </source>
</reference>
<organism evidence="2 3">
    <name type="scientific">Candidatus Segetimicrobium genomatis</name>
    <dbReference type="NCBI Taxonomy" id="2569760"/>
    <lineage>
        <taxon>Bacteria</taxon>
        <taxon>Bacillati</taxon>
        <taxon>Candidatus Sysuimicrobiota</taxon>
        <taxon>Candidatus Sysuimicrobiia</taxon>
        <taxon>Candidatus Sysuimicrobiales</taxon>
        <taxon>Candidatus Segetimicrobiaceae</taxon>
        <taxon>Candidatus Segetimicrobium</taxon>
    </lineage>
</organism>
<dbReference type="InterPro" id="IPR006675">
    <property type="entry name" value="HDIG_dom"/>
</dbReference>
<evidence type="ECO:0000313" key="3">
    <source>
        <dbReference type="Proteomes" id="UP000320393"/>
    </source>
</evidence>
<dbReference type="EMBL" id="VBAM01000322">
    <property type="protein sequence ID" value="TMJ09971.1"/>
    <property type="molecule type" value="Genomic_DNA"/>
</dbReference>
<dbReference type="AlphaFoldDB" id="A0A537LPN2"/>
<name>A0A537LPN2_9BACT</name>
<dbReference type="PANTHER" id="PTHR38659:SF1">
    <property type="entry name" value="METAL DEPENDENT PHOSPHOHYDROLASE"/>
    <property type="match status" value="1"/>
</dbReference>
<dbReference type="Proteomes" id="UP000320393">
    <property type="component" value="Unassembled WGS sequence"/>
</dbReference>
<gene>
    <name evidence="2" type="ORF">E6H02_08490</name>
</gene>
<dbReference type="InterPro" id="IPR006674">
    <property type="entry name" value="HD_domain"/>
</dbReference>
<comment type="caution">
    <text evidence="2">The sequence shown here is derived from an EMBL/GenBank/DDBJ whole genome shotgun (WGS) entry which is preliminary data.</text>
</comment>
<proteinExistence type="predicted"/>
<dbReference type="Gene3D" id="1.10.3210.10">
    <property type="entry name" value="Hypothetical protein af1432"/>
    <property type="match status" value="1"/>
</dbReference>
<evidence type="ECO:0000259" key="1">
    <source>
        <dbReference type="Pfam" id="PF01966"/>
    </source>
</evidence>
<dbReference type="PANTHER" id="PTHR38659">
    <property type="entry name" value="METAL-DEPENDENT PHOSPHOHYDROLASE"/>
    <property type="match status" value="1"/>
</dbReference>
<protein>
    <submittedName>
        <fullName evidence="2">HDIG domain-containing protein</fullName>
    </submittedName>
</protein>
<dbReference type="NCBIfam" id="TIGR00277">
    <property type="entry name" value="HDIG"/>
    <property type="match status" value="1"/>
</dbReference>
<dbReference type="SUPFAM" id="SSF109604">
    <property type="entry name" value="HD-domain/PDEase-like"/>
    <property type="match status" value="1"/>
</dbReference>
<accession>A0A537LPN2</accession>
<feature type="domain" description="HD" evidence="1">
    <location>
        <begin position="20"/>
        <end position="111"/>
    </location>
</feature>